<accession>A0ABP8NMV7</accession>
<proteinExistence type="predicted"/>
<evidence type="ECO:0000313" key="2">
    <source>
        <dbReference type="Proteomes" id="UP001500067"/>
    </source>
</evidence>
<name>A0ABP8NMV7_9BACT</name>
<organism evidence="1 2">
    <name type="scientific">Nemorincola caseinilytica</name>
    <dbReference type="NCBI Taxonomy" id="2054315"/>
    <lineage>
        <taxon>Bacteria</taxon>
        <taxon>Pseudomonadati</taxon>
        <taxon>Bacteroidota</taxon>
        <taxon>Chitinophagia</taxon>
        <taxon>Chitinophagales</taxon>
        <taxon>Chitinophagaceae</taxon>
        <taxon>Nemorincola</taxon>
    </lineage>
</organism>
<evidence type="ECO:0000313" key="1">
    <source>
        <dbReference type="EMBL" id="GAA4468445.1"/>
    </source>
</evidence>
<sequence length="196" mass="21891">MKEKLIAALMGHGYRVFTRPFELNIIGIRSKSAVPNLFNDQLNILYKDDTGAWQLHSFAATTDPGTFWLKNPLNPQGTAILKEGQYLNTYSVGLHRSKYLALVQRAPVTVIRDITRDGSLDFSGKEDTGMFGINIHRALQQGTTRFIDKFSAGCQVIANADDFKKFMALCDKHQALYGNTFSYTLLHETPTLSLAA</sequence>
<reference evidence="2" key="1">
    <citation type="journal article" date="2019" name="Int. J. Syst. Evol. Microbiol.">
        <title>The Global Catalogue of Microorganisms (GCM) 10K type strain sequencing project: providing services to taxonomists for standard genome sequencing and annotation.</title>
        <authorList>
            <consortium name="The Broad Institute Genomics Platform"/>
            <consortium name="The Broad Institute Genome Sequencing Center for Infectious Disease"/>
            <person name="Wu L."/>
            <person name="Ma J."/>
        </authorList>
    </citation>
    <scope>NUCLEOTIDE SEQUENCE [LARGE SCALE GENOMIC DNA]</scope>
    <source>
        <strain evidence="2">JCM 32105</strain>
    </source>
</reference>
<dbReference type="Proteomes" id="UP001500067">
    <property type="component" value="Unassembled WGS sequence"/>
</dbReference>
<dbReference type="RefSeq" id="WP_345083920.1">
    <property type="nucleotide sequence ID" value="NZ_BAABFA010000019.1"/>
</dbReference>
<keyword evidence="2" id="KW-1185">Reference proteome</keyword>
<comment type="caution">
    <text evidence="1">The sequence shown here is derived from an EMBL/GenBank/DDBJ whole genome shotgun (WGS) entry which is preliminary data.</text>
</comment>
<gene>
    <name evidence="1" type="ORF">GCM10023093_26050</name>
</gene>
<protein>
    <submittedName>
        <fullName evidence="1">Uncharacterized protein</fullName>
    </submittedName>
</protein>
<dbReference type="EMBL" id="BAABFA010000019">
    <property type="protein sequence ID" value="GAA4468445.1"/>
    <property type="molecule type" value="Genomic_DNA"/>
</dbReference>